<sequence length="58" mass="6517">MIWLGYPALTRKARVRFPYTSEMTGEEPRRLVSSHAKEKRCNAPALASSLNPSGKKNL</sequence>
<reference evidence="2" key="3">
    <citation type="submission" date="2012-09" db="EMBL/GenBank/DDBJ databases">
        <authorList>
            <consortium name="VectorBase"/>
        </authorList>
    </citation>
    <scope>NUCLEOTIDE SEQUENCE</scope>
    <source>
        <strain evidence="2">Liverpool</strain>
    </source>
</reference>
<evidence type="ECO:0000313" key="3">
    <source>
        <dbReference type="Proteomes" id="UP000682892"/>
    </source>
</evidence>
<dbReference type="AlphaFoldDB" id="Q17LB8"/>
<gene>
    <name evidence="2" type="ORF">AaeL_AAEL001430</name>
</gene>
<proteinExistence type="predicted"/>
<dbReference type="EMBL" id="CH477217">
    <property type="protein sequence ID" value="EAT47457.1"/>
    <property type="molecule type" value="Genomic_DNA"/>
</dbReference>
<dbReference type="PaxDb" id="7159-AAEL001430-PA"/>
<name>Q17LB8_AEDAE</name>
<dbReference type="Proteomes" id="UP000682892">
    <property type="component" value="Unassembled WGS sequence"/>
</dbReference>
<reference evidence="2" key="1">
    <citation type="submission" date="2005-10" db="EMBL/GenBank/DDBJ databases">
        <authorList>
            <person name="Loftus B.J."/>
            <person name="Nene V.M."/>
            <person name="Hannick L.I."/>
            <person name="Bidwell S."/>
            <person name="Haas B."/>
            <person name="Amedeo P."/>
            <person name="Orvis J."/>
            <person name="Wortman J.R."/>
            <person name="White O.R."/>
            <person name="Salzberg S."/>
            <person name="Shumway M."/>
            <person name="Koo H."/>
            <person name="Zhao Y."/>
            <person name="Holmes M."/>
            <person name="Miller J."/>
            <person name="Schatz M."/>
            <person name="Pop M."/>
            <person name="Pai G."/>
            <person name="Utterback T."/>
            <person name="Rogers Y.-H."/>
            <person name="Kravitz S."/>
            <person name="Fraser C.M."/>
        </authorList>
    </citation>
    <scope>NUCLEOTIDE SEQUENCE</scope>
    <source>
        <strain evidence="2">Liverpool</strain>
    </source>
</reference>
<feature type="compositionally biased region" description="Basic and acidic residues" evidence="1">
    <location>
        <begin position="26"/>
        <end position="41"/>
    </location>
</feature>
<feature type="compositionally biased region" description="Polar residues" evidence="1">
    <location>
        <begin position="48"/>
        <end position="58"/>
    </location>
</feature>
<evidence type="ECO:0000313" key="2">
    <source>
        <dbReference type="EMBL" id="EAT47457.1"/>
    </source>
</evidence>
<organism evidence="2 3">
    <name type="scientific">Aedes aegypti</name>
    <name type="common">Yellowfever mosquito</name>
    <name type="synonym">Culex aegypti</name>
    <dbReference type="NCBI Taxonomy" id="7159"/>
    <lineage>
        <taxon>Eukaryota</taxon>
        <taxon>Metazoa</taxon>
        <taxon>Ecdysozoa</taxon>
        <taxon>Arthropoda</taxon>
        <taxon>Hexapoda</taxon>
        <taxon>Insecta</taxon>
        <taxon>Pterygota</taxon>
        <taxon>Neoptera</taxon>
        <taxon>Endopterygota</taxon>
        <taxon>Diptera</taxon>
        <taxon>Nematocera</taxon>
        <taxon>Culicoidea</taxon>
        <taxon>Culicidae</taxon>
        <taxon>Culicinae</taxon>
        <taxon>Aedini</taxon>
        <taxon>Aedes</taxon>
        <taxon>Stegomyia</taxon>
    </lineage>
</organism>
<reference evidence="2" key="2">
    <citation type="journal article" date="2007" name="Science">
        <title>Genome sequence of Aedes aegypti, a major arbovirus vector.</title>
        <authorList>
            <person name="Nene V."/>
            <person name="Wortman J.R."/>
            <person name="Lawson D."/>
            <person name="Haas B."/>
            <person name="Kodira C."/>
            <person name="Tu Z.J."/>
            <person name="Loftus B."/>
            <person name="Xi Z."/>
            <person name="Megy K."/>
            <person name="Grabherr M."/>
            <person name="Ren Q."/>
            <person name="Zdobnov E.M."/>
            <person name="Lobo N.F."/>
            <person name="Campbell K.S."/>
            <person name="Brown S.E."/>
            <person name="Bonaldo M.F."/>
            <person name="Zhu J."/>
            <person name="Sinkins S.P."/>
            <person name="Hogenkamp D.G."/>
            <person name="Amedeo P."/>
            <person name="Arensburger P."/>
            <person name="Atkinson P.W."/>
            <person name="Bidwell S."/>
            <person name="Biedler J."/>
            <person name="Birney E."/>
            <person name="Bruggner R.V."/>
            <person name="Costas J."/>
            <person name="Coy M.R."/>
            <person name="Crabtree J."/>
            <person name="Crawford M."/>
            <person name="Debruyn B."/>
            <person name="Decaprio D."/>
            <person name="Eiglmeier K."/>
            <person name="Eisenstadt E."/>
            <person name="El-Dorry H."/>
            <person name="Gelbart W.M."/>
            <person name="Gomes S.L."/>
            <person name="Hammond M."/>
            <person name="Hannick L.I."/>
            <person name="Hogan J.R."/>
            <person name="Holmes M.H."/>
            <person name="Jaffe D."/>
            <person name="Johnston J.S."/>
            <person name="Kennedy R.C."/>
            <person name="Koo H."/>
            <person name="Kravitz S."/>
            <person name="Kriventseva E.V."/>
            <person name="Kulp D."/>
            <person name="Labutti K."/>
            <person name="Lee E."/>
            <person name="Li S."/>
            <person name="Lovin D.D."/>
            <person name="Mao C."/>
            <person name="Mauceli E."/>
            <person name="Menck C.F."/>
            <person name="Miller J.R."/>
            <person name="Montgomery P."/>
            <person name="Mori A."/>
            <person name="Nascimento A.L."/>
            <person name="Naveira H.F."/>
            <person name="Nusbaum C."/>
            <person name="O'leary S."/>
            <person name="Orvis J."/>
            <person name="Pertea M."/>
            <person name="Quesneville H."/>
            <person name="Reidenbach K.R."/>
            <person name="Rogers Y.H."/>
            <person name="Roth C.W."/>
            <person name="Schneider J.R."/>
            <person name="Schatz M."/>
            <person name="Shumway M."/>
            <person name="Stanke M."/>
            <person name="Stinson E.O."/>
            <person name="Tubio J.M."/>
            <person name="Vanzee J.P."/>
            <person name="Verjovski-Almeida S."/>
            <person name="Werner D."/>
            <person name="White O."/>
            <person name="Wyder S."/>
            <person name="Zeng Q."/>
            <person name="Zhao Q."/>
            <person name="Zhao Y."/>
            <person name="Hill C.A."/>
            <person name="Raikhel A.S."/>
            <person name="Soares M.B."/>
            <person name="Knudson D.L."/>
            <person name="Lee N.H."/>
            <person name="Galagan J."/>
            <person name="Salzberg S.L."/>
            <person name="Paulsen I.T."/>
            <person name="Dimopoulos G."/>
            <person name="Collins F.H."/>
            <person name="Birren B."/>
            <person name="Fraser-Liggett C.M."/>
            <person name="Severson D.W."/>
        </authorList>
    </citation>
    <scope>NUCLEOTIDE SEQUENCE [LARGE SCALE GENOMIC DNA]</scope>
    <source>
        <strain evidence="2">Liverpool</strain>
    </source>
</reference>
<feature type="region of interest" description="Disordered" evidence="1">
    <location>
        <begin position="23"/>
        <end position="58"/>
    </location>
</feature>
<protein>
    <submittedName>
        <fullName evidence="2">AAEL001430-PA</fullName>
    </submittedName>
</protein>
<accession>Q17LB8</accession>
<dbReference type="HOGENOM" id="CLU_2980885_0_0_1"/>
<evidence type="ECO:0000256" key="1">
    <source>
        <dbReference type="SAM" id="MobiDB-lite"/>
    </source>
</evidence>